<evidence type="ECO:0000313" key="3">
    <source>
        <dbReference type="Proteomes" id="UP000184184"/>
    </source>
</evidence>
<feature type="domain" description="Polysaccharide pyruvyl transferase" evidence="1">
    <location>
        <begin position="16"/>
        <end position="325"/>
    </location>
</feature>
<dbReference type="EMBL" id="FRCZ01000009">
    <property type="protein sequence ID" value="SHN34931.1"/>
    <property type="molecule type" value="Genomic_DNA"/>
</dbReference>
<dbReference type="Proteomes" id="UP000184184">
    <property type="component" value="Unassembled WGS sequence"/>
</dbReference>
<keyword evidence="3" id="KW-1185">Reference proteome</keyword>
<name>A0A1M7QT69_9BACI</name>
<reference evidence="2 3" key="1">
    <citation type="submission" date="2016-11" db="EMBL/GenBank/DDBJ databases">
        <authorList>
            <person name="Jaros S."/>
            <person name="Januszkiewicz K."/>
            <person name="Wedrychowicz H."/>
        </authorList>
    </citation>
    <scope>NUCLEOTIDE SEQUENCE [LARGE SCALE GENOMIC DNA]</scope>
    <source>
        <strain evidence="2 3">CGMCC 1.10681</strain>
    </source>
</reference>
<gene>
    <name evidence="2" type="ORF">SAMN05216179_3560</name>
</gene>
<protein>
    <submittedName>
        <fullName evidence="2">Polysaccharide pyruvyl transferase</fullName>
    </submittedName>
</protein>
<evidence type="ECO:0000313" key="2">
    <source>
        <dbReference type="EMBL" id="SHN34931.1"/>
    </source>
</evidence>
<dbReference type="AlphaFoldDB" id="A0A1M7QT69"/>
<dbReference type="GO" id="GO:0016740">
    <property type="term" value="F:transferase activity"/>
    <property type="evidence" value="ECO:0007669"/>
    <property type="project" value="UniProtKB-KW"/>
</dbReference>
<evidence type="ECO:0000259" key="1">
    <source>
        <dbReference type="Pfam" id="PF04230"/>
    </source>
</evidence>
<keyword evidence="2" id="KW-0808">Transferase</keyword>
<dbReference type="InterPro" id="IPR007345">
    <property type="entry name" value="Polysacch_pyruvyl_Trfase"/>
</dbReference>
<sequence>MNKTTIILRSAWQVMNIGDISHTPAALELLEKNMPGVEVIVWASDDLTEEAITMMRKRFNNLQVVKGSILENGKATNIELQQAIDKSVFLLHASGPLLVGHEEVKAYTKHTGKPYGVFGITYGGYNEPNWTGLTELLSQASFLYFRDSPSLEKAIKEGIKAPIMKLGPDVAFSFDIRDDLKAKRFLKENDLEENHFLCCIIRYRYTPFWRVKGTEFDESKHEINESMKEKDNEEIRQAIIEVVRKTKYKVLICPEDQTQMVLSKEMLLEKLPEDVRERVVWREKFWLTDEALSVYIRSAGLFGSEMHSPILCIGHGIPAIVCRWKEQSTKGYMWQDFGLGDWLFDLDKESDKKKIVPAVLNLAMNNKDAKNKALEAKKHVEKLQIEMIDTLQQELNKISI</sequence>
<dbReference type="RefSeq" id="WP_073203162.1">
    <property type="nucleotide sequence ID" value="NZ_FRCZ01000009.1"/>
</dbReference>
<proteinExistence type="predicted"/>
<accession>A0A1M7QT69</accession>
<organism evidence="2 3">
    <name type="scientific">Gracilibacillus kekensis</name>
    <dbReference type="NCBI Taxonomy" id="1027249"/>
    <lineage>
        <taxon>Bacteria</taxon>
        <taxon>Bacillati</taxon>
        <taxon>Bacillota</taxon>
        <taxon>Bacilli</taxon>
        <taxon>Bacillales</taxon>
        <taxon>Bacillaceae</taxon>
        <taxon>Gracilibacillus</taxon>
    </lineage>
</organism>
<dbReference type="Pfam" id="PF04230">
    <property type="entry name" value="PS_pyruv_trans"/>
    <property type="match status" value="1"/>
</dbReference>
<dbReference type="STRING" id="1027249.SAMN05216179_3560"/>